<dbReference type="Pfam" id="PF03466">
    <property type="entry name" value="LysR_substrate"/>
    <property type="match status" value="1"/>
</dbReference>
<evidence type="ECO:0000256" key="1">
    <source>
        <dbReference type="ARBA" id="ARBA00009437"/>
    </source>
</evidence>
<dbReference type="InterPro" id="IPR000847">
    <property type="entry name" value="LysR_HTH_N"/>
</dbReference>
<reference evidence="6 7" key="1">
    <citation type="journal article" date="2018" name="Plant Biotechnol. Rep.">
        <title>Diversity and antifungal activity of endophytic bacteria associated with Panax ginseng seedlings.</title>
        <authorList>
            <person name="Park J.M."/>
            <person name="Hong C.E."/>
            <person name="Jo S.H."/>
        </authorList>
    </citation>
    <scope>NUCLEOTIDE SEQUENCE [LARGE SCALE GENOMIC DNA]</scope>
    <source>
        <strain evidence="6 7">PgKB38</strain>
    </source>
</reference>
<dbReference type="PANTHER" id="PTHR30537">
    <property type="entry name" value="HTH-TYPE TRANSCRIPTIONAL REGULATOR"/>
    <property type="match status" value="1"/>
</dbReference>
<evidence type="ECO:0000256" key="4">
    <source>
        <dbReference type="ARBA" id="ARBA00023163"/>
    </source>
</evidence>
<name>A0A5M9IM94_9PSED</name>
<feature type="domain" description="HTH lysR-type" evidence="5">
    <location>
        <begin position="1"/>
        <end position="62"/>
    </location>
</feature>
<dbReference type="AlphaFoldDB" id="A0A5M9IM94"/>
<dbReference type="InterPro" id="IPR036390">
    <property type="entry name" value="WH_DNA-bd_sf"/>
</dbReference>
<dbReference type="SUPFAM" id="SSF53850">
    <property type="entry name" value="Periplasmic binding protein-like II"/>
    <property type="match status" value="1"/>
</dbReference>
<comment type="caution">
    <text evidence="6">The sequence shown here is derived from an EMBL/GenBank/DDBJ whole genome shotgun (WGS) entry which is preliminary data.</text>
</comment>
<proteinExistence type="inferred from homology"/>
<keyword evidence="3" id="KW-0238">DNA-binding</keyword>
<evidence type="ECO:0000256" key="2">
    <source>
        <dbReference type="ARBA" id="ARBA00023015"/>
    </source>
</evidence>
<organism evidence="6 7">
    <name type="scientific">Pseudomonas extremaustralis</name>
    <dbReference type="NCBI Taxonomy" id="359110"/>
    <lineage>
        <taxon>Bacteria</taxon>
        <taxon>Pseudomonadati</taxon>
        <taxon>Pseudomonadota</taxon>
        <taxon>Gammaproteobacteria</taxon>
        <taxon>Pseudomonadales</taxon>
        <taxon>Pseudomonadaceae</taxon>
        <taxon>Pseudomonas</taxon>
    </lineage>
</organism>
<dbReference type="EMBL" id="VTFH01000004">
    <property type="protein sequence ID" value="KAA8557260.1"/>
    <property type="molecule type" value="Genomic_DNA"/>
</dbReference>
<dbReference type="InterPro" id="IPR036388">
    <property type="entry name" value="WH-like_DNA-bd_sf"/>
</dbReference>
<dbReference type="RefSeq" id="WP_150296507.1">
    <property type="nucleotide sequence ID" value="NZ_VTFH01000004.1"/>
</dbReference>
<dbReference type="Gene3D" id="1.10.10.10">
    <property type="entry name" value="Winged helix-like DNA-binding domain superfamily/Winged helix DNA-binding domain"/>
    <property type="match status" value="1"/>
</dbReference>
<dbReference type="Gene3D" id="3.40.190.290">
    <property type="match status" value="1"/>
</dbReference>
<dbReference type="Proteomes" id="UP000323425">
    <property type="component" value="Unassembled WGS sequence"/>
</dbReference>
<dbReference type="GO" id="GO:0003700">
    <property type="term" value="F:DNA-binding transcription factor activity"/>
    <property type="evidence" value="ECO:0007669"/>
    <property type="project" value="InterPro"/>
</dbReference>
<evidence type="ECO:0000256" key="3">
    <source>
        <dbReference type="ARBA" id="ARBA00023125"/>
    </source>
</evidence>
<gene>
    <name evidence="6" type="primary">cmpR</name>
    <name evidence="6" type="ORF">FX985_06397</name>
</gene>
<keyword evidence="2" id="KW-0805">Transcription regulation</keyword>
<evidence type="ECO:0000313" key="6">
    <source>
        <dbReference type="EMBL" id="KAA8557260.1"/>
    </source>
</evidence>
<dbReference type="InterPro" id="IPR058163">
    <property type="entry name" value="LysR-type_TF_proteobact-type"/>
</dbReference>
<dbReference type="Pfam" id="PF00126">
    <property type="entry name" value="HTH_1"/>
    <property type="match status" value="1"/>
</dbReference>
<dbReference type="InterPro" id="IPR005119">
    <property type="entry name" value="LysR_subst-bd"/>
</dbReference>
<dbReference type="GO" id="GO:0043565">
    <property type="term" value="F:sequence-specific DNA binding"/>
    <property type="evidence" value="ECO:0007669"/>
    <property type="project" value="TreeGrafter"/>
</dbReference>
<dbReference type="SUPFAM" id="SSF46785">
    <property type="entry name" value="Winged helix' DNA-binding domain"/>
    <property type="match status" value="1"/>
</dbReference>
<sequence length="292" mass="31142">MALQANWDDLRLLLAVSRRGSFLQAGQLLGVAASTVSRRLSQLEAALGEPLVERGVEGCWLTSRGQSLVDVALAAEAGLRRQTTVEGGGAQAALSGTVLISAGEGFATYILEAANRFTALHPGCSVELQITTDFHKIVRGVADIAVRTAHLGEPSLIYRALGTLAYGVFADTGYLQRFPAMTPATAACIALLPPLDLLPQMRAAKAAGLDHAPIRVNSFAVQLESVRRGMGVAVLPRILAEGLSEVFQEIELPPMEVYLVTRPQALKQAHIHAFFTQLEQVLRATLQDTPTG</sequence>
<evidence type="ECO:0000313" key="7">
    <source>
        <dbReference type="Proteomes" id="UP000323425"/>
    </source>
</evidence>
<dbReference type="GO" id="GO:0006351">
    <property type="term" value="P:DNA-templated transcription"/>
    <property type="evidence" value="ECO:0007669"/>
    <property type="project" value="TreeGrafter"/>
</dbReference>
<dbReference type="PANTHER" id="PTHR30537:SF3">
    <property type="entry name" value="TRANSCRIPTIONAL REGULATORY PROTEIN"/>
    <property type="match status" value="1"/>
</dbReference>
<keyword evidence="4" id="KW-0804">Transcription</keyword>
<accession>A0A5M9IM94</accession>
<evidence type="ECO:0000259" key="5">
    <source>
        <dbReference type="PROSITE" id="PS50931"/>
    </source>
</evidence>
<dbReference type="PROSITE" id="PS50931">
    <property type="entry name" value="HTH_LYSR"/>
    <property type="match status" value="1"/>
</dbReference>
<comment type="similarity">
    <text evidence="1">Belongs to the LysR transcriptional regulatory family.</text>
</comment>
<protein>
    <submittedName>
        <fullName evidence="6">HTH-type transcriptional activator CmpR</fullName>
    </submittedName>
</protein>